<protein>
    <submittedName>
        <fullName evidence="2">Glyoxalase/Bleomycin resistance protein/Dioxygenase superfamily protein</fullName>
    </submittedName>
</protein>
<dbReference type="EMBL" id="FUWJ01000003">
    <property type="protein sequence ID" value="SKA06125.1"/>
    <property type="molecule type" value="Genomic_DNA"/>
</dbReference>
<keyword evidence="2" id="KW-0560">Oxidoreductase</keyword>
<sequence>MSRSSESLSPPLTAVTPRGVNHIVFNVRDLEESHRFWTEIIGFRQVGELRPTAQRPNPPKMRFYSGDRDGHTHHHDIALVENRDLPPPPKEWNMFGMPLAVNHIAITLPSREAWLQQLAFLQARGVKFNRRVNHGMTHSLYIHDPNGYGVELLYDLPREVWEGDIDAALNYVEVLPTEGREALADKADKLPSFGTAAS</sequence>
<dbReference type="OrthoDB" id="9803142at2"/>
<gene>
    <name evidence="2" type="ORF">SAMN02745126_03386</name>
</gene>
<proteinExistence type="predicted"/>
<dbReference type="STRING" id="225324.SAMN02745126_03386"/>
<name>A0A1T4QR01_9HYPH</name>
<dbReference type="SUPFAM" id="SSF54593">
    <property type="entry name" value="Glyoxalase/Bleomycin resistance protein/Dihydroxybiphenyl dioxygenase"/>
    <property type="match status" value="1"/>
</dbReference>
<evidence type="ECO:0000313" key="3">
    <source>
        <dbReference type="Proteomes" id="UP000190092"/>
    </source>
</evidence>
<dbReference type="InterPro" id="IPR037523">
    <property type="entry name" value="VOC_core"/>
</dbReference>
<accession>A0A1T4QR01</accession>
<reference evidence="3" key="1">
    <citation type="submission" date="2017-02" db="EMBL/GenBank/DDBJ databases">
        <authorList>
            <person name="Varghese N."/>
            <person name="Submissions S."/>
        </authorList>
    </citation>
    <scope>NUCLEOTIDE SEQUENCE [LARGE SCALE GENOMIC DNA]</scope>
    <source>
        <strain evidence="3">ATCC 27094</strain>
    </source>
</reference>
<evidence type="ECO:0000313" key="2">
    <source>
        <dbReference type="EMBL" id="SKA06125.1"/>
    </source>
</evidence>
<dbReference type="RefSeq" id="WP_085935064.1">
    <property type="nucleotide sequence ID" value="NZ_FUWJ01000003.1"/>
</dbReference>
<dbReference type="InterPro" id="IPR029068">
    <property type="entry name" value="Glyas_Bleomycin-R_OHBP_Dase"/>
</dbReference>
<dbReference type="Pfam" id="PF00903">
    <property type="entry name" value="Glyoxalase"/>
    <property type="match status" value="1"/>
</dbReference>
<organism evidence="2 3">
    <name type="scientific">Enhydrobacter aerosaccus</name>
    <dbReference type="NCBI Taxonomy" id="225324"/>
    <lineage>
        <taxon>Bacteria</taxon>
        <taxon>Pseudomonadati</taxon>
        <taxon>Pseudomonadota</taxon>
        <taxon>Alphaproteobacteria</taxon>
        <taxon>Hyphomicrobiales</taxon>
        <taxon>Enhydrobacter</taxon>
    </lineage>
</organism>
<dbReference type="InterPro" id="IPR004360">
    <property type="entry name" value="Glyas_Fos-R_dOase_dom"/>
</dbReference>
<keyword evidence="2" id="KW-0223">Dioxygenase</keyword>
<feature type="domain" description="VOC" evidence="1">
    <location>
        <begin position="19"/>
        <end position="155"/>
    </location>
</feature>
<dbReference type="AlphaFoldDB" id="A0A1T4QR01"/>
<dbReference type="GO" id="GO:0051213">
    <property type="term" value="F:dioxygenase activity"/>
    <property type="evidence" value="ECO:0007669"/>
    <property type="project" value="UniProtKB-KW"/>
</dbReference>
<dbReference type="Gene3D" id="3.10.180.10">
    <property type="entry name" value="2,3-Dihydroxybiphenyl 1,2-Dioxygenase, domain 1"/>
    <property type="match status" value="1"/>
</dbReference>
<keyword evidence="3" id="KW-1185">Reference proteome</keyword>
<dbReference type="PROSITE" id="PS51819">
    <property type="entry name" value="VOC"/>
    <property type="match status" value="1"/>
</dbReference>
<dbReference type="Proteomes" id="UP000190092">
    <property type="component" value="Unassembled WGS sequence"/>
</dbReference>
<evidence type="ECO:0000259" key="1">
    <source>
        <dbReference type="PROSITE" id="PS51819"/>
    </source>
</evidence>
<dbReference type="PANTHER" id="PTHR43279:SF1">
    <property type="entry name" value="CATECHOL-2,3-DIOXYGENASE"/>
    <property type="match status" value="1"/>
</dbReference>
<dbReference type="PANTHER" id="PTHR43279">
    <property type="entry name" value="CATECHOL-2,3-DIOXYGENASE"/>
    <property type="match status" value="1"/>
</dbReference>